<evidence type="ECO:0000256" key="1">
    <source>
        <dbReference type="SAM" id="MobiDB-lite"/>
    </source>
</evidence>
<dbReference type="Proteomes" id="UP000555552">
    <property type="component" value="Unassembled WGS sequence"/>
</dbReference>
<proteinExistence type="predicted"/>
<keyword evidence="3" id="KW-1185">Reference proteome</keyword>
<evidence type="ECO:0000313" key="3">
    <source>
        <dbReference type="Proteomes" id="UP000555552"/>
    </source>
</evidence>
<name>A0A849BQN9_9ACTN</name>
<evidence type="ECO:0000313" key="2">
    <source>
        <dbReference type="EMBL" id="NNH23307.1"/>
    </source>
</evidence>
<organism evidence="2 3">
    <name type="scientific">Pseudokineococcus marinus</name>
    <dbReference type="NCBI Taxonomy" id="351215"/>
    <lineage>
        <taxon>Bacteria</taxon>
        <taxon>Bacillati</taxon>
        <taxon>Actinomycetota</taxon>
        <taxon>Actinomycetes</taxon>
        <taxon>Kineosporiales</taxon>
        <taxon>Kineosporiaceae</taxon>
        <taxon>Pseudokineococcus</taxon>
    </lineage>
</organism>
<feature type="region of interest" description="Disordered" evidence="1">
    <location>
        <begin position="394"/>
        <end position="418"/>
    </location>
</feature>
<evidence type="ECO:0008006" key="4">
    <source>
        <dbReference type="Google" id="ProtNLM"/>
    </source>
</evidence>
<accession>A0A849BQN9</accession>
<dbReference type="RefSeq" id="WP_171203128.1">
    <property type="nucleotide sequence ID" value="NZ_BAAANP010000016.1"/>
</dbReference>
<dbReference type="InterPro" id="IPR040701">
    <property type="entry name" value="Bact_RF_family2"/>
</dbReference>
<dbReference type="Pfam" id="PF18844">
    <property type="entry name" value="baeRF_family2"/>
    <property type="match status" value="1"/>
</dbReference>
<protein>
    <recommendedName>
        <fullName evidence="4">Peptide chain release factor 1 (ERF1)</fullName>
    </recommendedName>
</protein>
<dbReference type="AlphaFoldDB" id="A0A849BQN9"/>
<gene>
    <name evidence="2" type="ORF">HLB09_09420</name>
</gene>
<reference evidence="2 3" key="1">
    <citation type="submission" date="2020-05" db="EMBL/GenBank/DDBJ databases">
        <title>MicrobeNet Type strains.</title>
        <authorList>
            <person name="Nicholson A.C."/>
        </authorList>
    </citation>
    <scope>NUCLEOTIDE SEQUENCE [LARGE SCALE GENOMIC DNA]</scope>
    <source>
        <strain evidence="2 3">JCM 14547</strain>
    </source>
</reference>
<feature type="compositionally biased region" description="Basic and acidic residues" evidence="1">
    <location>
        <begin position="409"/>
        <end position="418"/>
    </location>
</feature>
<comment type="caution">
    <text evidence="2">The sequence shown here is derived from an EMBL/GenBank/DDBJ whole genome shotgun (WGS) entry which is preliminary data.</text>
</comment>
<dbReference type="EMBL" id="JABEMA010000122">
    <property type="protein sequence ID" value="NNH23307.1"/>
    <property type="molecule type" value="Genomic_DNA"/>
</dbReference>
<sequence length="418" mass="43665">MDLQWLAPAFEAEGPLASVTLDVSRTDASGEHEVELRWRELRRRLEEQGAPEDVLDLLAERATAPSGRHDTGDGSGRTVVAGAGGVVLDLVLPAAPAQDEASWGPVAHVLPAVRAAAGSTRYLLVAADHDGADLTVAVGSGVTAARPEGGDVVVGSTVDDVQARETSGSDDDVLHKVPVGGTGEYTHERRVEDSWQRDAAAVASDVDDLVSRYKPEVVVLTGDDNAVSLVRERLGGAAAGIAEVVQGGGRADGIRSEDFARTLGEVLARVQERRLQEVVDSYSQARGKDADGADGLDAVVQMLQRGQVQDVLLRDDPSSTWTLWVGPEALQLAQSREDLLEMGVAEPVEVRADAALVRAAVGGAAGLVLVPGTRQDESDPLELGDGVGALLRWSDQGTPGGGAPTMTGDSERLRDVGV</sequence>